<comment type="similarity">
    <text evidence="3">Belongs to the cytochrome P450 family.</text>
</comment>
<organism evidence="10 11">
    <name type="scientific">Trametes coccinea (strain BRFM310)</name>
    <name type="common">Pycnoporus coccineus</name>
    <dbReference type="NCBI Taxonomy" id="1353009"/>
    <lineage>
        <taxon>Eukaryota</taxon>
        <taxon>Fungi</taxon>
        <taxon>Dikarya</taxon>
        <taxon>Basidiomycota</taxon>
        <taxon>Agaricomycotina</taxon>
        <taxon>Agaricomycetes</taxon>
        <taxon>Polyporales</taxon>
        <taxon>Polyporaceae</taxon>
        <taxon>Trametes</taxon>
    </lineage>
</organism>
<keyword evidence="4 9" id="KW-0349">Heme</keyword>
<evidence type="ECO:0000256" key="7">
    <source>
        <dbReference type="ARBA" id="ARBA00023004"/>
    </source>
</evidence>
<dbReference type="GO" id="GO:0005506">
    <property type="term" value="F:iron ion binding"/>
    <property type="evidence" value="ECO:0007669"/>
    <property type="project" value="InterPro"/>
</dbReference>
<evidence type="ECO:0000256" key="6">
    <source>
        <dbReference type="ARBA" id="ARBA00023002"/>
    </source>
</evidence>
<evidence type="ECO:0000256" key="4">
    <source>
        <dbReference type="ARBA" id="ARBA00022617"/>
    </source>
</evidence>
<evidence type="ECO:0000313" key="10">
    <source>
        <dbReference type="EMBL" id="OSD07831.1"/>
    </source>
</evidence>
<dbReference type="InterPro" id="IPR002401">
    <property type="entry name" value="Cyt_P450_E_grp-I"/>
</dbReference>
<dbReference type="InterPro" id="IPR050121">
    <property type="entry name" value="Cytochrome_P450_monoxygenase"/>
</dbReference>
<dbReference type="STRING" id="1353009.A0A1Y2J5V3"/>
<evidence type="ECO:0000256" key="5">
    <source>
        <dbReference type="ARBA" id="ARBA00022723"/>
    </source>
</evidence>
<reference evidence="10 11" key="1">
    <citation type="journal article" date="2015" name="Biotechnol. Biofuels">
        <title>Enhanced degradation of softwood versus hardwood by the white-rot fungus Pycnoporus coccineus.</title>
        <authorList>
            <person name="Couturier M."/>
            <person name="Navarro D."/>
            <person name="Chevret D."/>
            <person name="Henrissat B."/>
            <person name="Piumi F."/>
            <person name="Ruiz-Duenas F.J."/>
            <person name="Martinez A.T."/>
            <person name="Grigoriev I.V."/>
            <person name="Riley R."/>
            <person name="Lipzen A."/>
            <person name="Berrin J.G."/>
            <person name="Master E.R."/>
            <person name="Rosso M.N."/>
        </authorList>
    </citation>
    <scope>NUCLEOTIDE SEQUENCE [LARGE SCALE GENOMIC DNA]</scope>
    <source>
        <strain evidence="10 11">BRFM310</strain>
    </source>
</reference>
<keyword evidence="7 9" id="KW-0408">Iron</keyword>
<evidence type="ECO:0000256" key="9">
    <source>
        <dbReference type="PIRSR" id="PIRSR602401-1"/>
    </source>
</evidence>
<evidence type="ECO:0000256" key="3">
    <source>
        <dbReference type="ARBA" id="ARBA00010617"/>
    </source>
</evidence>
<feature type="binding site" description="axial binding residue" evidence="9">
    <location>
        <position position="479"/>
    </location>
    <ligand>
        <name>heme</name>
        <dbReference type="ChEBI" id="CHEBI:30413"/>
    </ligand>
    <ligandPart>
        <name>Fe</name>
        <dbReference type="ChEBI" id="CHEBI:18248"/>
    </ligandPart>
</feature>
<dbReference type="OrthoDB" id="1470350at2759"/>
<name>A0A1Y2J5V3_TRAC3</name>
<dbReference type="Pfam" id="PF00067">
    <property type="entry name" value="p450"/>
    <property type="match status" value="1"/>
</dbReference>
<dbReference type="AlphaFoldDB" id="A0A1Y2J5V3"/>
<keyword evidence="5 9" id="KW-0479">Metal-binding</keyword>
<proteinExistence type="inferred from homology"/>
<dbReference type="GO" id="GO:0016705">
    <property type="term" value="F:oxidoreductase activity, acting on paired donors, with incorporation or reduction of molecular oxygen"/>
    <property type="evidence" value="ECO:0007669"/>
    <property type="project" value="InterPro"/>
</dbReference>
<dbReference type="PANTHER" id="PTHR24305">
    <property type="entry name" value="CYTOCHROME P450"/>
    <property type="match status" value="1"/>
</dbReference>
<protein>
    <submittedName>
        <fullName evidence="10">Cytochrome P450</fullName>
    </submittedName>
</protein>
<sequence length="542" mass="60012">MLVALVIIAGFLGLGLWQYRKRTNPVLDSIPGPPATSWYEGHVQTQFGRDAWGFFRMLETEYGPVAKLKGPLGTNWLYTWDPAAIHSILASGQASFDAIEELVEGFHFFLGPGLNGVAGDTHKKQRKMLQPVFSTKHIRELTPVFYNVSHKLVAALSRNVDDGLREVNVMNWLDLASLELMGQATIGYSFDLLTEDAPPDPFAAAIKSYIPTFFTPDTVIYRQLILLSKKLGMLSVARWIVDHTPSPAIRRLRAVSRILHEKSAEVVREKKEALAMGNLGSRKDIISTLLKANTSEENKDRLPDDQLIAQISVFFLAATDTTSNTLARILHVLAEHPDVQTKLREEILAAGDGGDLTYEALQALPYLDAVVKETLRVYVPVPINHRQAYRDTTLPLSKPVLSTSGTPIGSIPIPKGTIVVMYLPACNRNPALWGADADAWRPERWLEPQARAPVAEEEKVPIPSPYARLMTFLGGGRACIGFQFAVLEIKVVLASLLANFAFAPSPGKPVFWNHSGIVYPSLGMDSPAPEMWLNVERYRSSR</sequence>
<keyword evidence="8" id="KW-0503">Monooxygenase</keyword>
<accession>A0A1Y2J5V3</accession>
<keyword evidence="6" id="KW-0560">Oxidoreductase</keyword>
<dbReference type="GO" id="GO:0020037">
    <property type="term" value="F:heme binding"/>
    <property type="evidence" value="ECO:0007669"/>
    <property type="project" value="InterPro"/>
</dbReference>
<dbReference type="CDD" id="cd11069">
    <property type="entry name" value="CYP_FUM15-like"/>
    <property type="match status" value="1"/>
</dbReference>
<dbReference type="Proteomes" id="UP000193067">
    <property type="component" value="Unassembled WGS sequence"/>
</dbReference>
<dbReference type="Gene3D" id="1.10.630.10">
    <property type="entry name" value="Cytochrome P450"/>
    <property type="match status" value="1"/>
</dbReference>
<dbReference type="PRINTS" id="PR00463">
    <property type="entry name" value="EP450I"/>
</dbReference>
<evidence type="ECO:0000313" key="11">
    <source>
        <dbReference type="Proteomes" id="UP000193067"/>
    </source>
</evidence>
<dbReference type="InterPro" id="IPR036396">
    <property type="entry name" value="Cyt_P450_sf"/>
</dbReference>
<dbReference type="GO" id="GO:0004497">
    <property type="term" value="F:monooxygenase activity"/>
    <property type="evidence" value="ECO:0007669"/>
    <property type="project" value="UniProtKB-KW"/>
</dbReference>
<keyword evidence="11" id="KW-1185">Reference proteome</keyword>
<dbReference type="SUPFAM" id="SSF48264">
    <property type="entry name" value="Cytochrome P450"/>
    <property type="match status" value="1"/>
</dbReference>
<dbReference type="InterPro" id="IPR001128">
    <property type="entry name" value="Cyt_P450"/>
</dbReference>
<comment type="cofactor">
    <cofactor evidence="1 9">
        <name>heme</name>
        <dbReference type="ChEBI" id="CHEBI:30413"/>
    </cofactor>
</comment>
<comment type="pathway">
    <text evidence="2">Secondary metabolite biosynthesis.</text>
</comment>
<evidence type="ECO:0000256" key="8">
    <source>
        <dbReference type="ARBA" id="ARBA00023033"/>
    </source>
</evidence>
<evidence type="ECO:0000256" key="2">
    <source>
        <dbReference type="ARBA" id="ARBA00005179"/>
    </source>
</evidence>
<dbReference type="PANTHER" id="PTHR24305:SF166">
    <property type="entry name" value="CYTOCHROME P450 12A4, MITOCHONDRIAL-RELATED"/>
    <property type="match status" value="1"/>
</dbReference>
<dbReference type="PRINTS" id="PR00385">
    <property type="entry name" value="P450"/>
</dbReference>
<dbReference type="EMBL" id="KZ084087">
    <property type="protein sequence ID" value="OSD07831.1"/>
    <property type="molecule type" value="Genomic_DNA"/>
</dbReference>
<gene>
    <name evidence="10" type="ORF">PYCCODRAFT_1421716</name>
</gene>
<evidence type="ECO:0000256" key="1">
    <source>
        <dbReference type="ARBA" id="ARBA00001971"/>
    </source>
</evidence>